<dbReference type="Pfam" id="PF07804">
    <property type="entry name" value="HipA_C"/>
    <property type="match status" value="1"/>
</dbReference>
<sequence>MTRRAPVYRWIFDEAAGQREAIRVGELTQEASRWEFRYDRAYLQLGPKAWELDPTGIRTKQSSTYTQVGVLPHPVFCEVAVSGWALEALKQRGRVKVPMAEGDEPWGWWERLVHAPADGFGALFVGEPDSKVALDAMLRAELRETARHTVAYGRESSSGVMGGERPKLPLYLPSIDGEVPEEAVLLKFAMSNERSDSVVAEASALSLGDALGLTVPAHRVSWYADKPALRIERFDRGPGIQGKVFHCVSAATALGLHPGTLPEDPRRSYVHLRSKLRRPGDGLELYKRIVLNAVVGNTDDHPWNTSLRQQGLGDWELSPLYDVMPFFNRSGRPVFRMAITNRNERTGSVANLISAARALAGLKQDEALQIIEHTTSFVRQNWRETFEMHAQGHLSPSTVQEWKRVFEYEWGASS</sequence>
<feature type="domain" description="HipA-like C-terminal" evidence="4">
    <location>
        <begin position="161"/>
        <end position="382"/>
    </location>
</feature>
<dbReference type="InterPro" id="IPR052028">
    <property type="entry name" value="HipA_Ser/Thr_kinase"/>
</dbReference>
<evidence type="ECO:0000256" key="2">
    <source>
        <dbReference type="ARBA" id="ARBA00022679"/>
    </source>
</evidence>
<evidence type="ECO:0000256" key="3">
    <source>
        <dbReference type="ARBA" id="ARBA00022777"/>
    </source>
</evidence>
<evidence type="ECO:0000313" key="6">
    <source>
        <dbReference type="Proteomes" id="UP001293718"/>
    </source>
</evidence>
<dbReference type="EMBL" id="JAXOJX010000041">
    <property type="protein sequence ID" value="MDZ5459248.1"/>
    <property type="molecule type" value="Genomic_DNA"/>
</dbReference>
<evidence type="ECO:0000313" key="5">
    <source>
        <dbReference type="EMBL" id="MDZ5459248.1"/>
    </source>
</evidence>
<dbReference type="PANTHER" id="PTHR37419:SF8">
    <property type="entry name" value="TOXIN YJJJ"/>
    <property type="match status" value="1"/>
</dbReference>
<evidence type="ECO:0000259" key="4">
    <source>
        <dbReference type="Pfam" id="PF07804"/>
    </source>
</evidence>
<dbReference type="InterPro" id="IPR012893">
    <property type="entry name" value="HipA-like_C"/>
</dbReference>
<keyword evidence="6" id="KW-1185">Reference proteome</keyword>
<keyword evidence="2" id="KW-0808">Transferase</keyword>
<dbReference type="RefSeq" id="WP_322467033.1">
    <property type="nucleotide sequence ID" value="NZ_JAXOJX010000041.1"/>
</dbReference>
<dbReference type="Proteomes" id="UP001293718">
    <property type="component" value="Unassembled WGS sequence"/>
</dbReference>
<gene>
    <name evidence="5" type="ORF">SM757_21965</name>
</gene>
<comment type="similarity">
    <text evidence="1">Belongs to the HipA Ser/Thr kinase family.</text>
</comment>
<protein>
    <submittedName>
        <fullName evidence="5">HipA domain-containing protein</fullName>
    </submittedName>
</protein>
<name>A0ABU5IK19_9BURK</name>
<accession>A0ABU5IK19</accession>
<organism evidence="5 6">
    <name type="scientific">Azohydromonas lata</name>
    <dbReference type="NCBI Taxonomy" id="45677"/>
    <lineage>
        <taxon>Bacteria</taxon>
        <taxon>Pseudomonadati</taxon>
        <taxon>Pseudomonadota</taxon>
        <taxon>Betaproteobacteria</taxon>
        <taxon>Burkholderiales</taxon>
        <taxon>Sphaerotilaceae</taxon>
        <taxon>Azohydromonas</taxon>
    </lineage>
</organism>
<comment type="caution">
    <text evidence="5">The sequence shown here is derived from an EMBL/GenBank/DDBJ whole genome shotgun (WGS) entry which is preliminary data.</text>
</comment>
<keyword evidence="3" id="KW-0418">Kinase</keyword>
<evidence type="ECO:0000256" key="1">
    <source>
        <dbReference type="ARBA" id="ARBA00010164"/>
    </source>
</evidence>
<dbReference type="PANTHER" id="PTHR37419">
    <property type="entry name" value="SERINE/THREONINE-PROTEIN KINASE TOXIN HIPA"/>
    <property type="match status" value="1"/>
</dbReference>
<proteinExistence type="inferred from homology"/>
<reference evidence="5 6" key="1">
    <citation type="submission" date="2023-11" db="EMBL/GenBank/DDBJ databases">
        <title>Draft genome of Azohydromonas lata strain H1 (DSM1123), a polyhydroxyalkanoate producer.</title>
        <authorList>
            <person name="Traversa D."/>
            <person name="D'Addabbo P."/>
            <person name="Pazzani C."/>
            <person name="Manzari C."/>
            <person name="Chiara M."/>
            <person name="Scrascia M."/>
        </authorList>
    </citation>
    <scope>NUCLEOTIDE SEQUENCE [LARGE SCALE GENOMIC DNA]</scope>
    <source>
        <strain evidence="5 6">H1</strain>
    </source>
</reference>